<dbReference type="KEGG" id="plad:PPGU16_15630"/>
<feature type="region of interest" description="Disordered" evidence="1">
    <location>
        <begin position="52"/>
        <end position="106"/>
    </location>
</feature>
<feature type="compositionally biased region" description="Basic and acidic residues" evidence="1">
    <location>
        <begin position="71"/>
        <end position="92"/>
    </location>
</feature>
<accession>A0A7I8BIL3</accession>
<feature type="region of interest" description="Disordered" evidence="1">
    <location>
        <begin position="1"/>
        <end position="30"/>
    </location>
</feature>
<dbReference type="EMBL" id="AP023174">
    <property type="protein sequence ID" value="BCF88496.1"/>
    <property type="molecule type" value="Genomic_DNA"/>
</dbReference>
<dbReference type="Proteomes" id="UP000510888">
    <property type="component" value="Chromosome 1"/>
</dbReference>
<evidence type="ECO:0000313" key="3">
    <source>
        <dbReference type="Proteomes" id="UP000510888"/>
    </source>
</evidence>
<dbReference type="AlphaFoldDB" id="A0A7I8BIL3"/>
<reference evidence="2 3" key="1">
    <citation type="journal article" date="2020" name="Genes (Basel)">
        <title>Genomic Comparison of Insect Gut Symbionts from Divergent Burkholderia Subclades.</title>
        <authorList>
            <person name="Takeshita K."/>
            <person name="Kikuchi Y."/>
        </authorList>
    </citation>
    <scope>NUCLEOTIDE SEQUENCE [LARGE SCALE GENOMIC DNA]</scope>
    <source>
        <strain evidence="2 3">PGU16</strain>
    </source>
</reference>
<sequence>MDTGLGRRNKAVARHKHSRRRAVVRPRRLRSKAAVRRVRVAILLARRLGMKEGAHPGRRPRKAVAVPLAHPLERKRSVRQDRRPARAEDIRLGHRRPAVATPGRQRLQDMATRARITDRVAL</sequence>
<gene>
    <name evidence="2" type="ORF">PPGU16_15630</name>
</gene>
<name>A0A7I8BIL3_9BURK</name>
<keyword evidence="3" id="KW-1185">Reference proteome</keyword>
<organism evidence="2 3">
    <name type="scientific">Paraburkholderia largidicola</name>
    <dbReference type="NCBI Taxonomy" id="3014751"/>
    <lineage>
        <taxon>Bacteria</taxon>
        <taxon>Pseudomonadati</taxon>
        <taxon>Pseudomonadota</taxon>
        <taxon>Betaproteobacteria</taxon>
        <taxon>Burkholderiales</taxon>
        <taxon>Burkholderiaceae</taxon>
        <taxon>Paraburkholderia</taxon>
    </lineage>
</organism>
<evidence type="ECO:0000313" key="2">
    <source>
        <dbReference type="EMBL" id="BCF88496.1"/>
    </source>
</evidence>
<feature type="compositionally biased region" description="Basic residues" evidence="1">
    <location>
        <begin position="7"/>
        <end position="30"/>
    </location>
</feature>
<proteinExistence type="predicted"/>
<evidence type="ECO:0000256" key="1">
    <source>
        <dbReference type="SAM" id="MobiDB-lite"/>
    </source>
</evidence>
<protein>
    <submittedName>
        <fullName evidence="2">Uncharacterized protein</fullName>
    </submittedName>
</protein>